<dbReference type="Proteomes" id="UP000484842">
    <property type="component" value="Unassembled WGS sequence"/>
</dbReference>
<dbReference type="EMBL" id="WBSL01000002">
    <property type="protein sequence ID" value="MPY66466.1"/>
    <property type="molecule type" value="Genomic_DNA"/>
</dbReference>
<dbReference type="GO" id="GO:0010124">
    <property type="term" value="P:phenylacetate catabolic process"/>
    <property type="evidence" value="ECO:0007669"/>
    <property type="project" value="InterPro"/>
</dbReference>
<dbReference type="PANTHER" id="PTHR30502">
    <property type="entry name" value="2-KETO-3-DEOXY-L-RHAMNONATE ALDOLASE"/>
    <property type="match status" value="1"/>
</dbReference>
<protein>
    <submittedName>
        <fullName evidence="5">4-hydroxy-2-oxoheptanedioate aldolase</fullName>
        <ecNumber evidence="5">4.1.2.52</ecNumber>
    </submittedName>
</protein>
<dbReference type="EC" id="4.1.2.52" evidence="5"/>
<dbReference type="AlphaFoldDB" id="A0A7X1NVC1"/>
<dbReference type="InterPro" id="IPR050251">
    <property type="entry name" value="HpcH-HpaI_aldolase"/>
</dbReference>
<accession>A0A7X1NVC1</accession>
<keyword evidence="6" id="KW-1185">Reference proteome</keyword>
<dbReference type="Gene3D" id="3.20.20.60">
    <property type="entry name" value="Phosphoenolpyruvate-binding domains"/>
    <property type="match status" value="1"/>
</dbReference>
<gene>
    <name evidence="5" type="primary">hpaI</name>
    <name evidence="5" type="ORF">F8S09_07115</name>
</gene>
<dbReference type="InterPro" id="IPR012689">
    <property type="entry name" value="HpaI"/>
</dbReference>
<organism evidence="5 6">
    <name type="scientific">Deinococcus terrestris</name>
    <dbReference type="NCBI Taxonomy" id="2651870"/>
    <lineage>
        <taxon>Bacteria</taxon>
        <taxon>Thermotogati</taxon>
        <taxon>Deinococcota</taxon>
        <taxon>Deinococci</taxon>
        <taxon>Deinococcales</taxon>
        <taxon>Deinococcaceae</taxon>
        <taxon>Deinococcus</taxon>
    </lineage>
</organism>
<keyword evidence="2" id="KW-0479">Metal-binding</keyword>
<evidence type="ECO:0000259" key="4">
    <source>
        <dbReference type="Pfam" id="PF03328"/>
    </source>
</evidence>
<evidence type="ECO:0000313" key="6">
    <source>
        <dbReference type="Proteomes" id="UP000484842"/>
    </source>
</evidence>
<dbReference type="InterPro" id="IPR005000">
    <property type="entry name" value="Aldolase/citrate-lyase_domain"/>
</dbReference>
<dbReference type="Pfam" id="PF03328">
    <property type="entry name" value="HpcH_HpaI"/>
    <property type="match status" value="1"/>
</dbReference>
<dbReference type="GO" id="GO:0005737">
    <property type="term" value="C:cytoplasm"/>
    <property type="evidence" value="ECO:0007669"/>
    <property type="project" value="UniProtKB-ARBA"/>
</dbReference>
<dbReference type="PANTHER" id="PTHR30502:SF0">
    <property type="entry name" value="PHOSPHOENOLPYRUVATE CARBOXYLASE FAMILY PROTEIN"/>
    <property type="match status" value="1"/>
</dbReference>
<name>A0A7X1NVC1_9DEIO</name>
<evidence type="ECO:0000256" key="1">
    <source>
        <dbReference type="ARBA" id="ARBA00005568"/>
    </source>
</evidence>
<sequence length="269" mass="28197">MGRWGPSRAASREWPVAAENGFKQALTRGDTLHGLWLALADAYSAEVCAGAGFDWLVVDGEHAPNDLRSILAQLQALAAYPSAPVVRLPVGDPVLIKQMLDIGARTLLIPMVESAAQAREMVAATRYPPQGSRGVASALVRASAFSRDTDYLQHANGGICLLVQVESAAALGELDSIAAVEGVDGVFVGPADLAASLGHLGHPAHPDVQAAIRDAAGRIRAAGKAAGILATDDATARRYLDWGYTFVAVGVDVLLLTRASTELLARFRD</sequence>
<dbReference type="NCBIfam" id="TIGR02311">
    <property type="entry name" value="HpaI"/>
    <property type="match status" value="1"/>
</dbReference>
<dbReference type="InterPro" id="IPR015813">
    <property type="entry name" value="Pyrv/PenolPyrv_kinase-like_dom"/>
</dbReference>
<reference evidence="5 6" key="1">
    <citation type="submission" date="2019-10" db="EMBL/GenBank/DDBJ databases">
        <title>Deinococcus sp. isolated from soil.</title>
        <authorList>
            <person name="Li Y."/>
            <person name="Wang J."/>
        </authorList>
    </citation>
    <scope>NUCLEOTIDE SEQUENCE [LARGE SCALE GENOMIC DNA]</scope>
    <source>
        <strain evidence="5 6">SDU3-2</strain>
    </source>
</reference>
<keyword evidence="3 5" id="KW-0456">Lyase</keyword>
<dbReference type="GO" id="GO:0016832">
    <property type="term" value="F:aldehyde-lyase activity"/>
    <property type="evidence" value="ECO:0007669"/>
    <property type="project" value="TreeGrafter"/>
</dbReference>
<evidence type="ECO:0000256" key="2">
    <source>
        <dbReference type="ARBA" id="ARBA00022723"/>
    </source>
</evidence>
<evidence type="ECO:0000313" key="5">
    <source>
        <dbReference type="EMBL" id="MPY66466.1"/>
    </source>
</evidence>
<feature type="domain" description="HpcH/HpaI aldolase/citrate lyase" evidence="4">
    <location>
        <begin position="34"/>
        <end position="257"/>
    </location>
</feature>
<proteinExistence type="inferred from homology"/>
<dbReference type="InterPro" id="IPR040442">
    <property type="entry name" value="Pyrv_kinase-like_dom_sf"/>
</dbReference>
<comment type="similarity">
    <text evidence="1">Belongs to the HpcH/HpaI aldolase family.</text>
</comment>
<dbReference type="FunFam" id="3.20.20.60:FF:000004">
    <property type="entry name" value="5-keto-4-deoxy-D-glucarate aldolase"/>
    <property type="match status" value="1"/>
</dbReference>
<dbReference type="GO" id="GO:0046872">
    <property type="term" value="F:metal ion binding"/>
    <property type="evidence" value="ECO:0007669"/>
    <property type="project" value="UniProtKB-KW"/>
</dbReference>
<comment type="caution">
    <text evidence="5">The sequence shown here is derived from an EMBL/GenBank/DDBJ whole genome shotgun (WGS) entry which is preliminary data.</text>
</comment>
<dbReference type="SUPFAM" id="SSF51621">
    <property type="entry name" value="Phosphoenolpyruvate/pyruvate domain"/>
    <property type="match status" value="1"/>
</dbReference>
<evidence type="ECO:0000256" key="3">
    <source>
        <dbReference type="ARBA" id="ARBA00023239"/>
    </source>
</evidence>